<dbReference type="SUPFAM" id="SSF52540">
    <property type="entry name" value="P-loop containing nucleoside triphosphate hydrolases"/>
    <property type="match status" value="1"/>
</dbReference>
<dbReference type="InterPro" id="IPR041083">
    <property type="entry name" value="AAA_lid_10"/>
</dbReference>
<feature type="domain" description="ATPase AAA-type core" evidence="6">
    <location>
        <begin position="372"/>
        <end position="530"/>
    </location>
</feature>
<name>B6AGJ7_CRYMR</name>
<evidence type="ECO:0000256" key="2">
    <source>
        <dbReference type="ARBA" id="ARBA00008398"/>
    </source>
</evidence>
<dbReference type="InterPro" id="IPR050311">
    <property type="entry name" value="ORC1/CDC6"/>
</dbReference>
<keyword evidence="5" id="KW-0235">DNA replication</keyword>
<evidence type="ECO:0000256" key="3">
    <source>
        <dbReference type="ARBA" id="ARBA00023125"/>
    </source>
</evidence>
<keyword evidence="5" id="KW-0067">ATP-binding</keyword>
<dbReference type="AlphaFoldDB" id="B6AGJ7"/>
<evidence type="ECO:0000313" key="8">
    <source>
        <dbReference type="EMBL" id="EEA07338.1"/>
    </source>
</evidence>
<reference evidence="8" key="1">
    <citation type="submission" date="2008-06" db="EMBL/GenBank/DDBJ databases">
        <authorList>
            <person name="Lorenzi H."/>
            <person name="Inman J."/>
            <person name="Miller J."/>
            <person name="Schobel S."/>
            <person name="Amedeo P."/>
            <person name="Caler E.V."/>
            <person name="da Silva J."/>
        </authorList>
    </citation>
    <scope>NUCLEOTIDE SEQUENCE [LARGE SCALE GENOMIC DNA]</scope>
    <source>
        <strain evidence="8">RN66</strain>
    </source>
</reference>
<accession>B6AGJ7</accession>
<dbReference type="GO" id="GO:0005524">
    <property type="term" value="F:ATP binding"/>
    <property type="evidence" value="ECO:0007669"/>
    <property type="project" value="UniProtKB-KW"/>
</dbReference>
<dbReference type="GO" id="GO:0016887">
    <property type="term" value="F:ATP hydrolysis activity"/>
    <property type="evidence" value="ECO:0007669"/>
    <property type="project" value="InterPro"/>
</dbReference>
<dbReference type="VEuPathDB" id="CryptoDB:CMU_002090"/>
<dbReference type="OrthoDB" id="340077at2759"/>
<sequence length="779" mass="91279">MNNGKFNKFKLKLNYELKDSGGILLNNDCSDDKFSKQDGLRRCVCNSHYINKDLKLDSFSNNSKTRRKHRKIDLDNDLSFPKLLPSPIITPQGYHLYLYYFIEDETCINIFTIGDYVMINLTDGKERPAQLMSFLYDPNIDLIGVEVRWLYSEYDILEFGNIIDKSKWPHDLFQYEEEYIESDKCEIFDANVIKRMIRVWNNKEQYLDWANDRINIYSGPQCLNLKKKIKNKNNNEKKVLNILKYHDDLLIDYIKDFNEDILPSSIEVYDNYISIYILMTSSGTIIPIDPNRYLPFFLMKCSHYYGYYINYFKLRNSQIKYDLEFYNKVGIDNLHWSKKPQEILPCRKSQHDEITKYLKSSIMAKGGGVLFIAGLPGTGKTATVLNVLNMLDYEEKQKLLYSNNKKITQKHSFIWCYINVLYLNNPDHLYISILQQLYSCNNWAPTKDSCYASLDQFFKSNNSPVTIIVIDEIDWLQKNGCSSLSSDYKTSPLLYNLIDWPFQKNTKVIIIAIANTMDLPERLIPRCTSRCGYARINFKPFTVEEMITILLNRLESSNISYDKFKQNISNLFCPKALEFCARKVAQQSSDVRRALQILQRAWEISVTEYKKSKNDLSSNNINEEKVTINHVQQACKEVLLVNPIYNFIESLPIIPRMFLAAIYLEIEYNNKDNSSNSNLNCHLISLERLELRLKTILSLTEICEDSLLTLHYLRSIIKKFVECRIIKIFKDINYNHSNNINSYSQYSELGIWIYLLIESTQLKQILLKSIPYTIPGLTT</sequence>
<dbReference type="PANTHER" id="PTHR10763:SF23">
    <property type="entry name" value="ORIGIN RECOGNITION COMPLEX SUBUNIT 1"/>
    <property type="match status" value="1"/>
</dbReference>
<comment type="subunit">
    <text evidence="5">ORC is composed of six subunits.</text>
</comment>
<dbReference type="GeneID" id="6996675"/>
<evidence type="ECO:0000256" key="1">
    <source>
        <dbReference type="ARBA" id="ARBA00004123"/>
    </source>
</evidence>
<dbReference type="STRING" id="441375.B6AGJ7"/>
<evidence type="ECO:0000313" key="9">
    <source>
        <dbReference type="Proteomes" id="UP000001460"/>
    </source>
</evidence>
<keyword evidence="9" id="KW-1185">Reference proteome</keyword>
<dbReference type="PANTHER" id="PTHR10763">
    <property type="entry name" value="CELL DIVISION CONTROL PROTEIN 6-RELATED"/>
    <property type="match status" value="1"/>
</dbReference>
<dbReference type="Gene3D" id="1.10.8.60">
    <property type="match status" value="1"/>
</dbReference>
<organism evidence="8 9">
    <name type="scientific">Cryptosporidium muris (strain RN66)</name>
    <dbReference type="NCBI Taxonomy" id="441375"/>
    <lineage>
        <taxon>Eukaryota</taxon>
        <taxon>Sar</taxon>
        <taxon>Alveolata</taxon>
        <taxon>Apicomplexa</taxon>
        <taxon>Conoidasida</taxon>
        <taxon>Coccidia</taxon>
        <taxon>Eucoccidiorida</taxon>
        <taxon>Eimeriorina</taxon>
        <taxon>Cryptosporidiidae</taxon>
        <taxon>Cryptosporidium</taxon>
    </lineage>
</organism>
<evidence type="ECO:0000256" key="4">
    <source>
        <dbReference type="ARBA" id="ARBA00023242"/>
    </source>
</evidence>
<comment type="function">
    <text evidence="5">Component of the origin recognition complex (ORC) that binds origins of replication. DNA-binding is ATP-dependent, however specific DNA sequences that define origins of replication have not been identified so far. ORC is required to assemble the pre-replication complex necessary to initiate DNA replication.</text>
</comment>
<proteinExistence type="inferred from homology"/>
<dbReference type="Pfam" id="PF17872">
    <property type="entry name" value="AAA_lid_10"/>
    <property type="match status" value="1"/>
</dbReference>
<comment type="subcellular location">
    <subcellularLocation>
        <location evidence="1 5">Nucleus</location>
    </subcellularLocation>
</comment>
<dbReference type="Gene3D" id="3.40.50.300">
    <property type="entry name" value="P-loop containing nucleotide triphosphate hydrolases"/>
    <property type="match status" value="1"/>
</dbReference>
<dbReference type="eggNOG" id="KOG1514">
    <property type="taxonomic scope" value="Eukaryota"/>
</dbReference>
<dbReference type="GO" id="GO:0005664">
    <property type="term" value="C:nuclear origin of replication recognition complex"/>
    <property type="evidence" value="ECO:0007669"/>
    <property type="project" value="TreeGrafter"/>
</dbReference>
<dbReference type="GO" id="GO:0033314">
    <property type="term" value="P:mitotic DNA replication checkpoint signaling"/>
    <property type="evidence" value="ECO:0007669"/>
    <property type="project" value="TreeGrafter"/>
</dbReference>
<dbReference type="Proteomes" id="UP000001460">
    <property type="component" value="Unassembled WGS sequence"/>
</dbReference>
<evidence type="ECO:0000259" key="6">
    <source>
        <dbReference type="Pfam" id="PF00004"/>
    </source>
</evidence>
<dbReference type="GO" id="GO:0006270">
    <property type="term" value="P:DNA replication initiation"/>
    <property type="evidence" value="ECO:0007669"/>
    <property type="project" value="TreeGrafter"/>
</dbReference>
<dbReference type="OMA" id="CINIFTI"/>
<dbReference type="InterPro" id="IPR027417">
    <property type="entry name" value="P-loop_NTPase"/>
</dbReference>
<comment type="similarity">
    <text evidence="2 5">Belongs to the ORC1 family.</text>
</comment>
<protein>
    <recommendedName>
        <fullName evidence="5">Origin recognition complex subunit 1</fullName>
    </recommendedName>
</protein>
<feature type="domain" description="AAA lid" evidence="7">
    <location>
        <begin position="570"/>
        <end position="610"/>
    </location>
</feature>
<dbReference type="EMBL" id="DS989732">
    <property type="protein sequence ID" value="EEA07338.1"/>
    <property type="molecule type" value="Genomic_DNA"/>
</dbReference>
<keyword evidence="3 5" id="KW-0238">DNA-binding</keyword>
<evidence type="ECO:0000256" key="5">
    <source>
        <dbReference type="RuleBase" id="RU365058"/>
    </source>
</evidence>
<dbReference type="GO" id="GO:0003688">
    <property type="term" value="F:DNA replication origin binding"/>
    <property type="evidence" value="ECO:0007669"/>
    <property type="project" value="TreeGrafter"/>
</dbReference>
<keyword evidence="4 5" id="KW-0539">Nucleus</keyword>
<gene>
    <name evidence="8" type="ORF">CMU_002090</name>
</gene>
<dbReference type="CDD" id="cd00009">
    <property type="entry name" value="AAA"/>
    <property type="match status" value="1"/>
</dbReference>
<dbReference type="RefSeq" id="XP_002141687.1">
    <property type="nucleotide sequence ID" value="XM_002141651.1"/>
</dbReference>
<dbReference type="Pfam" id="PF00004">
    <property type="entry name" value="AAA"/>
    <property type="match status" value="1"/>
</dbReference>
<evidence type="ECO:0000259" key="7">
    <source>
        <dbReference type="Pfam" id="PF17872"/>
    </source>
</evidence>
<dbReference type="InterPro" id="IPR003959">
    <property type="entry name" value="ATPase_AAA_core"/>
</dbReference>
<keyword evidence="5" id="KW-0547">Nucleotide-binding</keyword>